<evidence type="ECO:0000259" key="2">
    <source>
        <dbReference type="SMART" id="SM00530"/>
    </source>
</evidence>
<dbReference type="PANTHER" id="PTHR34475">
    <property type="match status" value="1"/>
</dbReference>
<dbReference type="InterPro" id="IPR050400">
    <property type="entry name" value="Bact_Cytoskel_RodZ"/>
</dbReference>
<dbReference type="InterPro" id="IPR010982">
    <property type="entry name" value="Lambda_DNA-bd_dom_sf"/>
</dbReference>
<dbReference type="InterPro" id="IPR013783">
    <property type="entry name" value="Ig-like_fold"/>
</dbReference>
<dbReference type="EMBL" id="PFSI01000052">
    <property type="protein sequence ID" value="PJC24283.1"/>
    <property type="molecule type" value="Genomic_DNA"/>
</dbReference>
<dbReference type="Pfam" id="PF09136">
    <property type="entry name" value="Glucodextran_B"/>
    <property type="match status" value="1"/>
</dbReference>
<dbReference type="CDD" id="cd00093">
    <property type="entry name" value="HTH_XRE"/>
    <property type="match status" value="1"/>
</dbReference>
<comment type="caution">
    <text evidence="3">The sequence shown here is derived from an EMBL/GenBank/DDBJ whole genome shotgun (WGS) entry which is preliminary data.</text>
</comment>
<dbReference type="Pfam" id="PF13413">
    <property type="entry name" value="HTH_25"/>
    <property type="match status" value="1"/>
</dbReference>
<dbReference type="SUPFAM" id="SSF47413">
    <property type="entry name" value="lambda repressor-like DNA-binding domains"/>
    <property type="match status" value="1"/>
</dbReference>
<reference evidence="4" key="1">
    <citation type="submission" date="2017-09" db="EMBL/GenBank/DDBJ databases">
        <title>Depth-based differentiation of microbial function through sediment-hosted aquifers and enrichment of novel symbionts in the deep terrestrial subsurface.</title>
        <authorList>
            <person name="Probst A.J."/>
            <person name="Ladd B."/>
            <person name="Jarett J.K."/>
            <person name="Geller-Mcgrath D.E."/>
            <person name="Sieber C.M.K."/>
            <person name="Emerson J.B."/>
            <person name="Anantharaman K."/>
            <person name="Thomas B.C."/>
            <person name="Malmstrom R."/>
            <person name="Stieglmeier M."/>
            <person name="Klingl A."/>
            <person name="Woyke T."/>
            <person name="Ryan C.M."/>
            <person name="Banfield J.F."/>
        </authorList>
    </citation>
    <scope>NUCLEOTIDE SEQUENCE [LARGE SCALE GENOMIC DNA]</scope>
</reference>
<dbReference type="Gene3D" id="2.60.40.10">
    <property type="entry name" value="Immunoglobulins"/>
    <property type="match status" value="1"/>
</dbReference>
<evidence type="ECO:0000313" key="4">
    <source>
        <dbReference type="Proteomes" id="UP000230251"/>
    </source>
</evidence>
<keyword evidence="1" id="KW-0812">Transmembrane</keyword>
<feature type="transmembrane region" description="Helical" evidence="1">
    <location>
        <begin position="110"/>
        <end position="133"/>
    </location>
</feature>
<dbReference type="AlphaFoldDB" id="A0A2M8ENF8"/>
<dbReference type="PANTHER" id="PTHR34475:SF1">
    <property type="entry name" value="CYTOSKELETON PROTEIN RODZ"/>
    <property type="match status" value="1"/>
</dbReference>
<feature type="domain" description="HTH cro/C1-type" evidence="2">
    <location>
        <begin position="18"/>
        <end position="79"/>
    </location>
</feature>
<dbReference type="GO" id="GO:0003677">
    <property type="term" value="F:DNA binding"/>
    <property type="evidence" value="ECO:0007669"/>
    <property type="project" value="InterPro"/>
</dbReference>
<evidence type="ECO:0000256" key="1">
    <source>
        <dbReference type="SAM" id="Phobius"/>
    </source>
</evidence>
<dbReference type="SMART" id="SM00530">
    <property type="entry name" value="HTH_XRE"/>
    <property type="match status" value="1"/>
</dbReference>
<dbReference type="Gene3D" id="1.10.260.40">
    <property type="entry name" value="lambda repressor-like DNA-binding domains"/>
    <property type="match status" value="1"/>
</dbReference>
<dbReference type="InterPro" id="IPR001387">
    <property type="entry name" value="Cro/C1-type_HTH"/>
</dbReference>
<keyword evidence="1" id="KW-0472">Membrane</keyword>
<sequence>MVFVRRQLDQSPQTLGEKLRALRRGQAVSLEMMEKDTQIRRSYLQALEKGEYEKLPAPLYARNFIRSYARVLGADEDYFLELYEEECGLCDLIVPMQTPRQKMAKGRLRIWNSFIKFGLLSLILVFAFGYLGWQVKSIVAPPEIVIVSPVNESLTGDATITIEGFVDKDATVYVNGKQVVVNADSTFKTQIDLKKGLNEIMIEAERRYSRRAIIQRNVVFSPESGISRVSFLH</sequence>
<protein>
    <recommendedName>
        <fullName evidence="2">HTH cro/C1-type domain-containing protein</fullName>
    </recommendedName>
</protein>
<evidence type="ECO:0000313" key="3">
    <source>
        <dbReference type="EMBL" id="PJC24283.1"/>
    </source>
</evidence>
<keyword evidence="1" id="KW-1133">Transmembrane helix</keyword>
<name>A0A2M8ENF8_9BACT</name>
<proteinExistence type="predicted"/>
<organism evidence="3 4">
    <name type="scientific">Candidatus Uhrbacteria bacterium CG_4_9_14_0_2_um_filter_41_50</name>
    <dbReference type="NCBI Taxonomy" id="1975031"/>
    <lineage>
        <taxon>Bacteria</taxon>
        <taxon>Candidatus Uhriibacteriota</taxon>
    </lineage>
</organism>
<gene>
    <name evidence="3" type="ORF">CO057_03630</name>
</gene>
<accession>A0A2M8ENF8</accession>
<dbReference type="Proteomes" id="UP000230251">
    <property type="component" value="Unassembled WGS sequence"/>
</dbReference>